<keyword evidence="3" id="KW-1185">Reference proteome</keyword>
<keyword evidence="1" id="KW-1133">Transmembrane helix</keyword>
<evidence type="ECO:0000313" key="2">
    <source>
        <dbReference type="EMBL" id="MBB4890390.1"/>
    </source>
</evidence>
<organism evidence="2 3">
    <name type="scientific">Streptomyces netropsis</name>
    <name type="common">Streptoverticillium netropsis</name>
    <dbReference type="NCBI Taxonomy" id="55404"/>
    <lineage>
        <taxon>Bacteria</taxon>
        <taxon>Bacillati</taxon>
        <taxon>Actinomycetota</taxon>
        <taxon>Actinomycetes</taxon>
        <taxon>Kitasatosporales</taxon>
        <taxon>Streptomycetaceae</taxon>
        <taxon>Streptomyces</taxon>
    </lineage>
</organism>
<accession>A0A7W7PJ44</accession>
<dbReference type="RefSeq" id="WP_184739556.1">
    <property type="nucleotide sequence ID" value="NZ_BMRW01000017.1"/>
</dbReference>
<gene>
    <name evidence="2" type="ORF">FHS38_006475</name>
</gene>
<dbReference type="AlphaFoldDB" id="A0A7W7PJ44"/>
<keyword evidence="1" id="KW-0812">Transmembrane</keyword>
<keyword evidence="1" id="KW-0472">Membrane</keyword>
<reference evidence="2 3" key="1">
    <citation type="submission" date="2020-08" db="EMBL/GenBank/DDBJ databases">
        <title>Genomic Encyclopedia of Type Strains, Phase III (KMG-III): the genomes of soil and plant-associated and newly described type strains.</title>
        <authorList>
            <person name="Whitman W."/>
        </authorList>
    </citation>
    <scope>NUCLEOTIDE SEQUENCE [LARGE SCALE GENOMIC DNA]</scope>
    <source>
        <strain evidence="2 3">CECT 3265</strain>
    </source>
</reference>
<comment type="caution">
    <text evidence="2">The sequence shown here is derived from an EMBL/GenBank/DDBJ whole genome shotgun (WGS) entry which is preliminary data.</text>
</comment>
<evidence type="ECO:0000256" key="1">
    <source>
        <dbReference type="SAM" id="Phobius"/>
    </source>
</evidence>
<feature type="transmembrane region" description="Helical" evidence="1">
    <location>
        <begin position="125"/>
        <end position="145"/>
    </location>
</feature>
<feature type="transmembrane region" description="Helical" evidence="1">
    <location>
        <begin position="198"/>
        <end position="217"/>
    </location>
</feature>
<dbReference type="EMBL" id="JACHJG010000019">
    <property type="protein sequence ID" value="MBB4890390.1"/>
    <property type="molecule type" value="Genomic_DNA"/>
</dbReference>
<dbReference type="Proteomes" id="UP000556436">
    <property type="component" value="Unassembled WGS sequence"/>
</dbReference>
<feature type="transmembrane region" description="Helical" evidence="1">
    <location>
        <begin position="257"/>
        <end position="277"/>
    </location>
</feature>
<feature type="transmembrane region" description="Helical" evidence="1">
    <location>
        <begin position="229"/>
        <end position="251"/>
    </location>
</feature>
<proteinExistence type="predicted"/>
<name>A0A7W7PJ44_STRNE</name>
<sequence length="707" mass="76580">MPADTPAQVCKAADGHRLAGSLDRAKSLYESVNPVDSDQQCAVDGLRLVAEARQDATELVTAGQLMVRSGDLAGAKDKFGAALRLDAGSAAAAAGIARVSDLKSRPLPTAVSNSDRFYRDWALPLGRLVVVAAIGMLVLYALAGLCSRWLVKVDAVAWPAWIRRTMGSVGAFLLFAAAVMAPLFAMFSPFTPTWTECWVGALVIALVGVGAAALVLWAARGDEWRRWRALLLALDVVMLAGILSVLLSSALSYDVRLMFVHIALTVIGVLLTAAALGQNLRLQVEVQQSDGSVNAASSDYLLARMKGLGTETRRSLRKSTSTPGNSPLSQIPVEELSVLPAGKFVGPLIRLFFALRPDLTWRARVTLVDGNRVAISLSRNGQHAASAVFSRPDLRLPEDPDQERAKAQMLTGAAAFILVQLSAVHEELQDGLYGASQWKSVALQVIASSKSLLAEDGTRNATKVGLLAKAVDEDPQNELALFEYLWAAYGLQLHEETDFGGFARAIYAQYDRSEVSKKKARDGDEGWMPLKIRILYSIVTQWLNGYGPVDAGDTDPDADRTEKDKVRDYAAELDRLCDPSKVAWKGKELQHQQAAMHPLARNLLDSLKALLDPLKEGQVTAIHSHEGPPASPRLAYDHACTHMLIARRSGLSAEARQQQMEYAIEDLRYAIVTEDDKKEALGDPCLTGLQSDPRFRRLVNSTGTSGP</sequence>
<evidence type="ECO:0000313" key="3">
    <source>
        <dbReference type="Proteomes" id="UP000556436"/>
    </source>
</evidence>
<feature type="transmembrane region" description="Helical" evidence="1">
    <location>
        <begin position="166"/>
        <end position="186"/>
    </location>
</feature>
<protein>
    <submittedName>
        <fullName evidence="2">FtsH-binding integral membrane protein</fullName>
    </submittedName>
</protein>